<dbReference type="AlphaFoldDB" id="A0A8X6ILR9"/>
<comment type="caution">
    <text evidence="1">The sequence shown here is derived from an EMBL/GenBank/DDBJ whole genome shotgun (WGS) entry which is preliminary data.</text>
</comment>
<keyword evidence="2" id="KW-1185">Reference proteome</keyword>
<dbReference type="Proteomes" id="UP000887116">
    <property type="component" value="Unassembled WGS sequence"/>
</dbReference>
<name>A0A8X6ILR9_TRICU</name>
<sequence length="88" mass="9937">MKPVYLDSRTTSKITSSIRLALTIIPCSKSLNSGMRGQQQPLQSPSVQRADNNHCCRKSEYFLSYRLSTLHDDLLRCGVSTEYGQILE</sequence>
<protein>
    <submittedName>
        <fullName evidence="1">Uncharacterized protein</fullName>
    </submittedName>
</protein>
<reference evidence="1" key="1">
    <citation type="submission" date="2020-07" db="EMBL/GenBank/DDBJ databases">
        <title>Multicomponent nature underlies the extraordinary mechanical properties of spider dragline silk.</title>
        <authorList>
            <person name="Kono N."/>
            <person name="Nakamura H."/>
            <person name="Mori M."/>
            <person name="Yoshida Y."/>
            <person name="Ohtoshi R."/>
            <person name="Malay A.D."/>
            <person name="Moran D.A.P."/>
            <person name="Tomita M."/>
            <person name="Numata K."/>
            <person name="Arakawa K."/>
        </authorList>
    </citation>
    <scope>NUCLEOTIDE SEQUENCE</scope>
</reference>
<dbReference type="EMBL" id="BMAO01016238">
    <property type="protein sequence ID" value="GFR07155.1"/>
    <property type="molecule type" value="Genomic_DNA"/>
</dbReference>
<organism evidence="1 2">
    <name type="scientific">Trichonephila clavata</name>
    <name type="common">Joro spider</name>
    <name type="synonym">Nephila clavata</name>
    <dbReference type="NCBI Taxonomy" id="2740835"/>
    <lineage>
        <taxon>Eukaryota</taxon>
        <taxon>Metazoa</taxon>
        <taxon>Ecdysozoa</taxon>
        <taxon>Arthropoda</taxon>
        <taxon>Chelicerata</taxon>
        <taxon>Arachnida</taxon>
        <taxon>Araneae</taxon>
        <taxon>Araneomorphae</taxon>
        <taxon>Entelegynae</taxon>
        <taxon>Araneoidea</taxon>
        <taxon>Nephilidae</taxon>
        <taxon>Trichonephila</taxon>
    </lineage>
</organism>
<accession>A0A8X6ILR9</accession>
<gene>
    <name evidence="1" type="ORF">TNCT_25831</name>
</gene>
<evidence type="ECO:0000313" key="2">
    <source>
        <dbReference type="Proteomes" id="UP000887116"/>
    </source>
</evidence>
<evidence type="ECO:0000313" key="1">
    <source>
        <dbReference type="EMBL" id="GFR07155.1"/>
    </source>
</evidence>
<proteinExistence type="predicted"/>